<dbReference type="GeneID" id="14871894"/>
<name>F4PXB3_CACFS</name>
<sequence length="551" mass="59217">MKLISNLFIIYLFVIFKVSSQTIVRFKENINCLETNGGCSWTNASNWEGGYAPDPNDIVIIDFSNNEFEGPQLISSDVDSPTFYLYQLNMTCAFGQTNGLTLALYNQDIQFTNVVSLIQGASIHFKQNTVVRFLDDLSVDGRLQADQNVSISLFNLDSTYRSTFYLGWDTSLTAAGYVNLAGNFKASGSTISFGSGIVFLSGAVVFTGGNFVANGTINIEQGSTVEVEGDFSVPVGLVSLLSGSQLLIEGSVLVDRMEIETLSTFDATADSRPIMVFNSIESAPGSSIYISEYRLINAKSCDIQGAINIFGSSAIFSQGRISDLTVTNPVSYVVLTSISLDSFSANKTYATKDLYTLFIEGSSRLGAINATNGIIQVNSASLDLYNAEIIATSISIGAGTNVSLGNTYIESNDISFSGASILLTQDSTLVGTVDISTSLLSIGTSNQLEVRGDLLFGPQSIVDIVVTAPNTNPSLSSINVQGNFEFTGTSFNIQSLSAVSRLQTINYAIQATGDISIDPTICTFKPTDSDYKSYFSLKSIQLLNYLTYTLK</sequence>
<keyword evidence="3" id="KW-1185">Reference proteome</keyword>
<gene>
    <name evidence="2" type="ORF">DFA_07023</name>
</gene>
<dbReference type="KEGG" id="dfa:DFA_07023"/>
<keyword evidence="1" id="KW-0732">Signal</keyword>
<proteinExistence type="predicted"/>
<dbReference type="EMBL" id="GL883013">
    <property type="protein sequence ID" value="EGG19916.1"/>
    <property type="molecule type" value="Genomic_DNA"/>
</dbReference>
<evidence type="ECO:0000256" key="1">
    <source>
        <dbReference type="SAM" id="SignalP"/>
    </source>
</evidence>
<evidence type="ECO:0000313" key="2">
    <source>
        <dbReference type="EMBL" id="EGG19916.1"/>
    </source>
</evidence>
<dbReference type="Proteomes" id="UP000007797">
    <property type="component" value="Unassembled WGS sequence"/>
</dbReference>
<protein>
    <submittedName>
        <fullName evidence="2">Uncharacterized protein</fullName>
    </submittedName>
</protein>
<feature type="signal peptide" evidence="1">
    <location>
        <begin position="1"/>
        <end position="20"/>
    </location>
</feature>
<dbReference type="RefSeq" id="XP_004366899.1">
    <property type="nucleotide sequence ID" value="XM_004366842.1"/>
</dbReference>
<reference evidence="3" key="1">
    <citation type="journal article" date="2011" name="Genome Res.">
        <title>Phylogeny-wide analysis of social amoeba genomes highlights ancient origins for complex intercellular communication.</title>
        <authorList>
            <person name="Heidel A.J."/>
            <person name="Lawal H.M."/>
            <person name="Felder M."/>
            <person name="Schilde C."/>
            <person name="Helps N.R."/>
            <person name="Tunggal B."/>
            <person name="Rivero F."/>
            <person name="John U."/>
            <person name="Schleicher M."/>
            <person name="Eichinger L."/>
            <person name="Platzer M."/>
            <person name="Noegel A.A."/>
            <person name="Schaap P."/>
            <person name="Gloeckner G."/>
        </authorList>
    </citation>
    <scope>NUCLEOTIDE SEQUENCE [LARGE SCALE GENOMIC DNA]</scope>
    <source>
        <strain evidence="3">SH3</strain>
    </source>
</reference>
<evidence type="ECO:0000313" key="3">
    <source>
        <dbReference type="Proteomes" id="UP000007797"/>
    </source>
</evidence>
<dbReference type="AlphaFoldDB" id="F4PXB3"/>
<organism evidence="2 3">
    <name type="scientific">Cavenderia fasciculata</name>
    <name type="common">Slime mold</name>
    <name type="synonym">Dictyostelium fasciculatum</name>
    <dbReference type="NCBI Taxonomy" id="261658"/>
    <lineage>
        <taxon>Eukaryota</taxon>
        <taxon>Amoebozoa</taxon>
        <taxon>Evosea</taxon>
        <taxon>Eumycetozoa</taxon>
        <taxon>Dictyostelia</taxon>
        <taxon>Acytosteliales</taxon>
        <taxon>Cavenderiaceae</taxon>
        <taxon>Cavenderia</taxon>
    </lineage>
</organism>
<feature type="chain" id="PRO_5003320389" evidence="1">
    <location>
        <begin position="21"/>
        <end position="551"/>
    </location>
</feature>
<accession>F4PXB3</accession>